<keyword evidence="2" id="KW-0812">Transmembrane</keyword>
<name>A0A5A8CUT5_CAFRO</name>
<dbReference type="Proteomes" id="UP000325113">
    <property type="component" value="Unassembled WGS sequence"/>
</dbReference>
<gene>
    <name evidence="3" type="ORF">FNF31_05900</name>
</gene>
<evidence type="ECO:0000313" key="4">
    <source>
        <dbReference type="Proteomes" id="UP000325113"/>
    </source>
</evidence>
<dbReference type="EMBL" id="VLTM01000082">
    <property type="protein sequence ID" value="KAA0156469.1"/>
    <property type="molecule type" value="Genomic_DNA"/>
</dbReference>
<evidence type="ECO:0000256" key="2">
    <source>
        <dbReference type="SAM" id="Phobius"/>
    </source>
</evidence>
<comment type="caution">
    <text evidence="3">The sequence shown here is derived from an EMBL/GenBank/DDBJ whole genome shotgun (WGS) entry which is preliminary data.</text>
</comment>
<feature type="transmembrane region" description="Helical" evidence="2">
    <location>
        <begin position="355"/>
        <end position="380"/>
    </location>
</feature>
<evidence type="ECO:0000313" key="3">
    <source>
        <dbReference type="EMBL" id="KAA0156469.1"/>
    </source>
</evidence>
<keyword evidence="2" id="KW-0472">Membrane</keyword>
<dbReference type="AlphaFoldDB" id="A0A5A8CUT5"/>
<protein>
    <submittedName>
        <fullName evidence="3">Uncharacterized protein</fullName>
    </submittedName>
</protein>
<keyword evidence="2" id="KW-1133">Transmembrane helix</keyword>
<accession>A0A5A8CUT5</accession>
<organism evidence="3 4">
    <name type="scientific">Cafeteria roenbergensis</name>
    <name type="common">Marine flagellate</name>
    <dbReference type="NCBI Taxonomy" id="33653"/>
    <lineage>
        <taxon>Eukaryota</taxon>
        <taxon>Sar</taxon>
        <taxon>Stramenopiles</taxon>
        <taxon>Bigyra</taxon>
        <taxon>Opalozoa</taxon>
        <taxon>Bicosoecida</taxon>
        <taxon>Cafeteriaceae</taxon>
        <taxon>Cafeteria</taxon>
    </lineage>
</organism>
<reference evidence="3 4" key="1">
    <citation type="submission" date="2019-07" db="EMBL/GenBank/DDBJ databases">
        <title>Genomes of Cafeteria roenbergensis.</title>
        <authorList>
            <person name="Fischer M.G."/>
            <person name="Hackl T."/>
            <person name="Roman M."/>
        </authorList>
    </citation>
    <scope>NUCLEOTIDE SEQUENCE [LARGE SCALE GENOMIC DNA]</scope>
    <source>
        <strain evidence="3 4">Cflag</strain>
    </source>
</reference>
<proteinExistence type="predicted"/>
<evidence type="ECO:0000256" key="1">
    <source>
        <dbReference type="SAM" id="MobiDB-lite"/>
    </source>
</evidence>
<sequence>MRTRHPDPSGLVPASGADLATNSGVASGKGDSGALEIPAAVFKECHKAVTEFLEGMGASAAPDQLYNAVVNRLKRQHSETGTFDPIDAAQRLAAPFTEVAFGMQPEDPEGFEALIKDPVGVVVEAEPEAASSASGDRRALVLWWWKRAPAATAWLPCARPSRMVISQHEVHFDASDADLLANVDASIRSVASTSMASSAGDRLARFMLLSSAGDVVVLQESWLKLCPKVGAGSTGCEFADGSGAARHASPPKFRVVSADGPDDRWATSRSDASVGAIADARANIAWAAAGFAWLALTSEGSVLAAASSVAESMAQLANIVPVPRMTVRSLTAESLGGTGAQWLAADAVTAFASTAWAGVLLLGLLALLSAFSPASALLWLRVR</sequence>
<feature type="region of interest" description="Disordered" evidence="1">
    <location>
        <begin position="1"/>
        <end position="30"/>
    </location>
</feature>